<dbReference type="EMBL" id="RZNZ01000002">
    <property type="protein sequence ID" value="KAA8822087.1"/>
    <property type="molecule type" value="Genomic_DNA"/>
</dbReference>
<dbReference type="Proteomes" id="UP000374630">
    <property type="component" value="Unassembled WGS sequence"/>
</dbReference>
<evidence type="ECO:0000313" key="1">
    <source>
        <dbReference type="EMBL" id="KAA8822087.1"/>
    </source>
</evidence>
<keyword evidence="4" id="KW-1185">Reference proteome</keyword>
<evidence type="ECO:0000313" key="4">
    <source>
        <dbReference type="Proteomes" id="UP000374630"/>
    </source>
</evidence>
<accession>A0A5J5DYV8</accession>
<proteinExistence type="predicted"/>
<gene>
    <name evidence="2" type="ORF">EM848_01695</name>
    <name evidence="1" type="ORF">EMO90_02530</name>
</gene>
<reference evidence="3 4" key="1">
    <citation type="journal article" date="2019" name="Syst. Appl. Microbiol.">
        <title>Characterization of Bifidobacterium species in feaces of the Egyptian fruit bat: Description of B. vespertilionis sp. nov. and B. rousetti sp. nov.</title>
        <authorList>
            <person name="Modesto M."/>
            <person name="Satti M."/>
            <person name="Watanabe K."/>
            <person name="Puglisi E."/>
            <person name="Morelli L."/>
            <person name="Huang C.-H."/>
            <person name="Liou J.-S."/>
            <person name="Miyashita M."/>
            <person name="Tamura T."/>
            <person name="Saito S."/>
            <person name="Mori K."/>
            <person name="Huang L."/>
            <person name="Sciavilla P."/>
            <person name="Sandri C."/>
            <person name="Spiezio C."/>
            <person name="Vitali F."/>
            <person name="Cavalieri D."/>
            <person name="Perpetuini G."/>
            <person name="Tofalo R."/>
            <person name="Bonetti A."/>
            <person name="Arita M."/>
            <person name="Mattarelli P."/>
        </authorList>
    </citation>
    <scope>NUCLEOTIDE SEQUENCE [LARGE SCALE GENOMIC DNA]</scope>
    <source>
        <strain evidence="1 4">RST16</strain>
        <strain evidence="2 3">RST8</strain>
    </source>
</reference>
<dbReference type="RefSeq" id="WP_150353284.1">
    <property type="nucleotide sequence ID" value="NZ_JAFEJW010000025.1"/>
</dbReference>
<dbReference type="Proteomes" id="UP000345527">
    <property type="component" value="Unassembled WGS sequence"/>
</dbReference>
<comment type="caution">
    <text evidence="2">The sequence shown here is derived from an EMBL/GenBank/DDBJ whole genome shotgun (WGS) entry which is preliminary data.</text>
</comment>
<name>A0A5J5DYV8_9BIFI</name>
<evidence type="ECO:0000313" key="2">
    <source>
        <dbReference type="EMBL" id="KAA8824550.1"/>
    </source>
</evidence>
<organism evidence="2 3">
    <name type="scientific">Bifidobacterium vespertilionis</name>
    <dbReference type="NCBI Taxonomy" id="2562524"/>
    <lineage>
        <taxon>Bacteria</taxon>
        <taxon>Bacillati</taxon>
        <taxon>Actinomycetota</taxon>
        <taxon>Actinomycetes</taxon>
        <taxon>Bifidobacteriales</taxon>
        <taxon>Bifidobacteriaceae</taxon>
        <taxon>Bifidobacterium</taxon>
    </lineage>
</organism>
<sequence length="75" mass="7626">MNANINSHQSSRLHGSGPRRFAGIAAALLLAAALAMGFAVASTAQVDDSPARQATTVSQFEEAVGDSSDEAPITV</sequence>
<protein>
    <submittedName>
        <fullName evidence="2">Uncharacterized protein</fullName>
    </submittedName>
</protein>
<evidence type="ECO:0000313" key="3">
    <source>
        <dbReference type="Proteomes" id="UP000345527"/>
    </source>
</evidence>
<dbReference type="EMBL" id="RZOA01000002">
    <property type="protein sequence ID" value="KAA8824550.1"/>
    <property type="molecule type" value="Genomic_DNA"/>
</dbReference>
<dbReference type="AlphaFoldDB" id="A0A5J5DYV8"/>